<dbReference type="EMBL" id="LAZR01014447">
    <property type="protein sequence ID" value="KKM17458.1"/>
    <property type="molecule type" value="Genomic_DNA"/>
</dbReference>
<name>A0A0F9K5T5_9ZZZZ</name>
<sequence length="76" mass="7841">MALNNAPDSTWTGELVLAPQTDNDGNVIGGGLVLPAITTTERDAIASPRSGTLIYNSTTNKANLRVAAAWEAITSA</sequence>
<proteinExistence type="predicted"/>
<comment type="caution">
    <text evidence="1">The sequence shown here is derived from an EMBL/GenBank/DDBJ whole genome shotgun (WGS) entry which is preliminary data.</text>
</comment>
<protein>
    <submittedName>
        <fullName evidence="1">Uncharacterized protein</fullName>
    </submittedName>
</protein>
<evidence type="ECO:0000313" key="1">
    <source>
        <dbReference type="EMBL" id="KKM17458.1"/>
    </source>
</evidence>
<reference evidence="1" key="1">
    <citation type="journal article" date="2015" name="Nature">
        <title>Complex archaea that bridge the gap between prokaryotes and eukaryotes.</title>
        <authorList>
            <person name="Spang A."/>
            <person name="Saw J.H."/>
            <person name="Jorgensen S.L."/>
            <person name="Zaremba-Niedzwiedzka K."/>
            <person name="Martijn J."/>
            <person name="Lind A.E."/>
            <person name="van Eijk R."/>
            <person name="Schleper C."/>
            <person name="Guy L."/>
            <person name="Ettema T.J."/>
        </authorList>
    </citation>
    <scope>NUCLEOTIDE SEQUENCE</scope>
</reference>
<dbReference type="AlphaFoldDB" id="A0A0F9K5T5"/>
<gene>
    <name evidence="1" type="ORF">LCGC14_1675570</name>
</gene>
<organism evidence="1">
    <name type="scientific">marine sediment metagenome</name>
    <dbReference type="NCBI Taxonomy" id="412755"/>
    <lineage>
        <taxon>unclassified sequences</taxon>
        <taxon>metagenomes</taxon>
        <taxon>ecological metagenomes</taxon>
    </lineage>
</organism>
<accession>A0A0F9K5T5</accession>